<dbReference type="SUPFAM" id="SSF48208">
    <property type="entry name" value="Six-hairpin glycosidases"/>
    <property type="match status" value="1"/>
</dbReference>
<feature type="region of interest" description="Disordered" evidence="1">
    <location>
        <begin position="1"/>
        <end position="21"/>
    </location>
</feature>
<dbReference type="PANTHER" id="PTHR31616">
    <property type="entry name" value="TREHALASE"/>
    <property type="match status" value="1"/>
</dbReference>
<dbReference type="EMBL" id="BSUM01000001">
    <property type="protein sequence ID" value="GMA30349.1"/>
    <property type="molecule type" value="Genomic_DNA"/>
</dbReference>
<proteinExistence type="predicted"/>
<sequence length="534" mass="54663">MPGVRSVRRRAAARAPLPRSHHRTAPVVGITLVAGLVLGSALPVDGDPPPRIPLASEGAAHSWALGETAGNAGNAVTTGGSTDAAVVGRDVAVPTGTSPTFLPGTRVIDPGAGADPRVVAAAHEEAQRQRAWVAAGRIPGTATATAAAATTTTAAAADTPHAALARAAMLDLYVATHTPDGAVHPPLAAPTGAWRYVWPRDAAFVAVALARTGHAGDAVQVLEFFGDVPVTPTGYHARYRPDGSPVGDGRSAQLDGAGWLLWASGEVVASLDDGDDDGDGDGEDGLTTQDALTRLADVVGTSGDLLLAATDRPGHLPPPSSDYWELRETRLTLGTATPVLAGLAALGDLREFAGHDGDATAARERHARVRTAVVDAFGPRWPREVGGRERDAALAFALPPFQDEALPGAEAAWRLIARGMARPAGGLAPGEGWREPGHSWTPQTTLDALAAAATGDPPRAEQRLDWLARHTTATGSIPEKVTPDGAAAQVAPLVWSSALVVLTLDELARAQELDGARPAPAVAPPAPDAADAPR</sequence>
<dbReference type="PANTHER" id="PTHR31616:SF0">
    <property type="entry name" value="GLUCAN 1,4-ALPHA-GLUCOSIDASE"/>
    <property type="match status" value="1"/>
</dbReference>
<evidence type="ECO:0008006" key="4">
    <source>
        <dbReference type="Google" id="ProtNLM"/>
    </source>
</evidence>
<accession>A0AA37ULR8</accession>
<evidence type="ECO:0000313" key="3">
    <source>
        <dbReference type="Proteomes" id="UP001157161"/>
    </source>
</evidence>
<comment type="caution">
    <text evidence="2">The sequence shown here is derived from an EMBL/GenBank/DDBJ whole genome shotgun (WGS) entry which is preliminary data.</text>
</comment>
<dbReference type="InterPro" id="IPR012341">
    <property type="entry name" value="6hp_glycosidase-like_sf"/>
</dbReference>
<dbReference type="GO" id="GO:0004553">
    <property type="term" value="F:hydrolase activity, hydrolyzing O-glycosyl compounds"/>
    <property type="evidence" value="ECO:0007669"/>
    <property type="project" value="TreeGrafter"/>
</dbReference>
<dbReference type="Gene3D" id="1.50.10.10">
    <property type="match status" value="2"/>
</dbReference>
<reference evidence="2" key="2">
    <citation type="submission" date="2023-02" db="EMBL/GenBank/DDBJ databases">
        <authorList>
            <person name="Sun Q."/>
            <person name="Mori K."/>
        </authorList>
    </citation>
    <scope>NUCLEOTIDE SEQUENCE</scope>
    <source>
        <strain evidence="2">NBRC 112290</strain>
    </source>
</reference>
<feature type="region of interest" description="Disordered" evidence="1">
    <location>
        <begin position="513"/>
        <end position="534"/>
    </location>
</feature>
<dbReference type="Proteomes" id="UP001157161">
    <property type="component" value="Unassembled WGS sequence"/>
</dbReference>
<gene>
    <name evidence="2" type="ORF">GCM10025875_03410</name>
</gene>
<dbReference type="InterPro" id="IPR008928">
    <property type="entry name" value="6-hairpin_glycosidase_sf"/>
</dbReference>
<protein>
    <recommendedName>
        <fullName evidence="4">Glycoside hydrolase family 15</fullName>
    </recommendedName>
</protein>
<dbReference type="AlphaFoldDB" id="A0AA37ULR8"/>
<dbReference type="RefSeq" id="WP_284248948.1">
    <property type="nucleotide sequence ID" value="NZ_BSUM01000001.1"/>
</dbReference>
<feature type="compositionally biased region" description="Basic residues" evidence="1">
    <location>
        <begin position="1"/>
        <end position="12"/>
    </location>
</feature>
<dbReference type="GO" id="GO:0005975">
    <property type="term" value="P:carbohydrate metabolic process"/>
    <property type="evidence" value="ECO:0007669"/>
    <property type="project" value="InterPro"/>
</dbReference>
<evidence type="ECO:0000256" key="1">
    <source>
        <dbReference type="SAM" id="MobiDB-lite"/>
    </source>
</evidence>
<reference evidence="2" key="1">
    <citation type="journal article" date="2014" name="Int. J. Syst. Evol. Microbiol.">
        <title>Complete genome sequence of Corynebacterium casei LMG S-19264T (=DSM 44701T), isolated from a smear-ripened cheese.</title>
        <authorList>
            <consortium name="US DOE Joint Genome Institute (JGI-PGF)"/>
            <person name="Walter F."/>
            <person name="Albersmeier A."/>
            <person name="Kalinowski J."/>
            <person name="Ruckert C."/>
        </authorList>
    </citation>
    <scope>NUCLEOTIDE SEQUENCE</scope>
    <source>
        <strain evidence="2">NBRC 112290</strain>
    </source>
</reference>
<keyword evidence="3" id="KW-1185">Reference proteome</keyword>
<evidence type="ECO:0000313" key="2">
    <source>
        <dbReference type="EMBL" id="GMA30349.1"/>
    </source>
</evidence>
<name>A0AA37ULR8_9MICO</name>
<organism evidence="2 3">
    <name type="scientific">Litorihabitans aurantiacus</name>
    <dbReference type="NCBI Taxonomy" id="1930061"/>
    <lineage>
        <taxon>Bacteria</taxon>
        <taxon>Bacillati</taxon>
        <taxon>Actinomycetota</taxon>
        <taxon>Actinomycetes</taxon>
        <taxon>Micrococcales</taxon>
        <taxon>Beutenbergiaceae</taxon>
        <taxon>Litorihabitans</taxon>
    </lineage>
</organism>